<name>A0ABQ4CMU9_9ACTN</name>
<feature type="signal peptide" evidence="1">
    <location>
        <begin position="1"/>
        <end position="18"/>
    </location>
</feature>
<evidence type="ECO:0000313" key="2">
    <source>
        <dbReference type="EMBL" id="GIF72606.1"/>
    </source>
</evidence>
<organism evidence="2 3">
    <name type="scientific">Asanoa siamensis</name>
    <dbReference type="NCBI Taxonomy" id="926357"/>
    <lineage>
        <taxon>Bacteria</taxon>
        <taxon>Bacillati</taxon>
        <taxon>Actinomycetota</taxon>
        <taxon>Actinomycetes</taxon>
        <taxon>Micromonosporales</taxon>
        <taxon>Micromonosporaceae</taxon>
        <taxon>Asanoa</taxon>
    </lineage>
</organism>
<feature type="chain" id="PRO_5046220070" evidence="1">
    <location>
        <begin position="19"/>
        <end position="395"/>
    </location>
</feature>
<gene>
    <name evidence="2" type="ORF">Asi02nite_21240</name>
</gene>
<accession>A0ABQ4CMU9</accession>
<dbReference type="PROSITE" id="PS51257">
    <property type="entry name" value="PROKAR_LIPOPROTEIN"/>
    <property type="match status" value="1"/>
</dbReference>
<sequence length="395" mass="39824">MRPPARFTALAALLLAVAACTPGDPPTPPPVSPQWKQLTLPMPAGAAGRIMVRDATRCGQAWYVAGGVSTPAGETRPALWRTADPAAASGWAVVPVETGDDYYVIRSVLSALGCQGGLVAAIGAKSGGAHGNPRVRTFYSRADGTLVGVPSLDFELYGGPRQVSVNRIAGGGPGGWLIAGNRAGGATVWTSPDATAFTIHEDLAPLANSAELATSAVDTVAVPGGWVVAGAGRPAGRIDRDPYVWTSVDSEVWTRIPLPGTVDDEQAQRLARTPDGTVAFGVAGTAFAAWSGDATGTGGWSGPKRFGNTGVGSIAGVDAVAVLDSAVVAATVGADGHRLWTADLTGNDWRGVATPVQVGPGGGTAVSVGGAGDTLLLLTDDGSASTVWASQFPRA</sequence>
<dbReference type="RefSeq" id="WP_203712177.1">
    <property type="nucleotide sequence ID" value="NZ_BONE01000013.1"/>
</dbReference>
<comment type="caution">
    <text evidence="2">The sequence shown here is derived from an EMBL/GenBank/DDBJ whole genome shotgun (WGS) entry which is preliminary data.</text>
</comment>
<keyword evidence="3" id="KW-1185">Reference proteome</keyword>
<evidence type="ECO:0000313" key="3">
    <source>
        <dbReference type="Proteomes" id="UP000604117"/>
    </source>
</evidence>
<dbReference type="Proteomes" id="UP000604117">
    <property type="component" value="Unassembled WGS sequence"/>
</dbReference>
<protein>
    <submittedName>
        <fullName evidence="2">Uncharacterized protein</fullName>
    </submittedName>
</protein>
<evidence type="ECO:0000256" key="1">
    <source>
        <dbReference type="SAM" id="SignalP"/>
    </source>
</evidence>
<proteinExistence type="predicted"/>
<keyword evidence="1" id="KW-0732">Signal</keyword>
<reference evidence="2 3" key="1">
    <citation type="submission" date="2021-01" db="EMBL/GenBank/DDBJ databases">
        <title>Whole genome shotgun sequence of Asanoa siamensis NBRC 107932.</title>
        <authorList>
            <person name="Komaki H."/>
            <person name="Tamura T."/>
        </authorList>
    </citation>
    <scope>NUCLEOTIDE SEQUENCE [LARGE SCALE GENOMIC DNA]</scope>
    <source>
        <strain evidence="2 3">NBRC 107932</strain>
    </source>
</reference>
<dbReference type="EMBL" id="BONE01000013">
    <property type="protein sequence ID" value="GIF72606.1"/>
    <property type="molecule type" value="Genomic_DNA"/>
</dbReference>